<evidence type="ECO:0000256" key="6">
    <source>
        <dbReference type="ARBA" id="ARBA00022801"/>
    </source>
</evidence>
<feature type="domain" description="Uracil-DNA glycosylase-like" evidence="10">
    <location>
        <begin position="53"/>
        <end position="210"/>
    </location>
</feature>
<reference evidence="11 12" key="1">
    <citation type="submission" date="2024-02" db="EMBL/GenBank/DDBJ databases">
        <title>Lysinimicrobium sediminis NBRC 112286.</title>
        <authorList>
            <person name="Ichikawa N."/>
            <person name="Katano-Makiyama Y."/>
            <person name="Hidaka K."/>
        </authorList>
    </citation>
    <scope>NUCLEOTIDE SEQUENCE [LARGE SCALE GENOMIC DNA]</scope>
    <source>
        <strain evidence="11 12">NBRC 112286</strain>
    </source>
</reference>
<keyword evidence="7 8" id="KW-0234">DNA repair</keyword>
<dbReference type="EMBL" id="BAABRR010000002">
    <property type="protein sequence ID" value="GAA5518176.1"/>
    <property type="molecule type" value="Genomic_DNA"/>
</dbReference>
<comment type="catalytic activity">
    <reaction evidence="1 8">
        <text>Hydrolyzes single-stranded DNA or mismatched double-stranded DNA and polynucleotides, releasing free uracil.</text>
        <dbReference type="EC" id="3.2.2.27"/>
    </reaction>
</comment>
<evidence type="ECO:0000256" key="1">
    <source>
        <dbReference type="ARBA" id="ARBA00001400"/>
    </source>
</evidence>
<keyword evidence="12" id="KW-1185">Reference proteome</keyword>
<dbReference type="NCBIfam" id="NF003592">
    <property type="entry name" value="PRK05254.1-5"/>
    <property type="match status" value="1"/>
</dbReference>
<evidence type="ECO:0000256" key="9">
    <source>
        <dbReference type="PROSITE-ProRule" id="PRU10072"/>
    </source>
</evidence>
<dbReference type="Proteomes" id="UP001426770">
    <property type="component" value="Unassembled WGS sequence"/>
</dbReference>
<dbReference type="PANTHER" id="PTHR11264:SF0">
    <property type="entry name" value="URACIL-DNA GLYCOSYLASE"/>
    <property type="match status" value="1"/>
</dbReference>
<dbReference type="RefSeq" id="WP_345378478.1">
    <property type="nucleotide sequence ID" value="NZ_BAABRR010000002.1"/>
</dbReference>
<name>A0ABP9WHT0_9MICO</name>
<dbReference type="SMART" id="SM00987">
    <property type="entry name" value="UreE_C"/>
    <property type="match status" value="1"/>
</dbReference>
<comment type="function">
    <text evidence="2 8">Excises uracil residues from the DNA which can arise as a result of misincorporation of dUMP residues by DNA polymerase or due to deamination of cytosine.</text>
</comment>
<dbReference type="InterPro" id="IPR005122">
    <property type="entry name" value="Uracil-DNA_glycosylase-like"/>
</dbReference>
<keyword evidence="5 8" id="KW-0227">DNA damage</keyword>
<comment type="caution">
    <text evidence="11">The sequence shown here is derived from an EMBL/GenBank/DDBJ whole genome shotgun (WGS) entry which is preliminary data.</text>
</comment>
<dbReference type="SMART" id="SM00986">
    <property type="entry name" value="UDG"/>
    <property type="match status" value="1"/>
</dbReference>
<evidence type="ECO:0000313" key="12">
    <source>
        <dbReference type="Proteomes" id="UP001426770"/>
    </source>
</evidence>
<keyword evidence="8" id="KW-0963">Cytoplasm</keyword>
<evidence type="ECO:0000256" key="3">
    <source>
        <dbReference type="ARBA" id="ARBA00008184"/>
    </source>
</evidence>
<dbReference type="PANTHER" id="PTHR11264">
    <property type="entry name" value="URACIL-DNA GLYCOSYLASE"/>
    <property type="match status" value="1"/>
</dbReference>
<evidence type="ECO:0000256" key="5">
    <source>
        <dbReference type="ARBA" id="ARBA00022763"/>
    </source>
</evidence>
<protein>
    <recommendedName>
        <fullName evidence="4 8">Uracil-DNA glycosylase</fullName>
        <shortName evidence="8">UDG</shortName>
        <ecNumber evidence="4 8">3.2.2.27</ecNumber>
    </recommendedName>
</protein>
<evidence type="ECO:0000256" key="2">
    <source>
        <dbReference type="ARBA" id="ARBA00002631"/>
    </source>
</evidence>
<accession>A0ABP9WHT0</accession>
<dbReference type="EC" id="3.2.2.27" evidence="4 8"/>
<comment type="subcellular location">
    <subcellularLocation>
        <location evidence="8">Cytoplasm</location>
    </subcellularLocation>
</comment>
<dbReference type="CDD" id="cd10027">
    <property type="entry name" value="UDG-F1-like"/>
    <property type="match status" value="1"/>
</dbReference>
<gene>
    <name evidence="8 11" type="primary">ung</name>
    <name evidence="11" type="ORF">Lsed01_00597</name>
</gene>
<evidence type="ECO:0000256" key="4">
    <source>
        <dbReference type="ARBA" id="ARBA00012030"/>
    </source>
</evidence>
<keyword evidence="6 8" id="KW-0378">Hydrolase</keyword>
<proteinExistence type="inferred from homology"/>
<dbReference type="SUPFAM" id="SSF52141">
    <property type="entry name" value="Uracil-DNA glycosylase-like"/>
    <property type="match status" value="1"/>
</dbReference>
<evidence type="ECO:0000259" key="10">
    <source>
        <dbReference type="SMART" id="SM00986"/>
    </source>
</evidence>
<evidence type="ECO:0000256" key="7">
    <source>
        <dbReference type="ARBA" id="ARBA00023204"/>
    </source>
</evidence>
<sequence>MDDAGGDLLATAGLGDGWEAALAPAAPALRELEAFLRAEPAFLPPAPALLRAFSLPLADVRVLIVGQDPYPTPGDAVGLSFAVAPGRPLPRSLRNIARELKEDTGEELTSGDLTHWHAQGVMLLNRVLSVAPGEPGSHRGRGWEHVTMLAIESLATRGGPLVAVLWGNDARALAPAFAGVARVESAHPSPLSASRGFFGSRPFSRVNAALEAQGATPVRWGTPR</sequence>
<dbReference type="Gene3D" id="3.40.470.10">
    <property type="entry name" value="Uracil-DNA glycosylase-like domain"/>
    <property type="match status" value="1"/>
</dbReference>
<dbReference type="NCBIfam" id="NF003588">
    <property type="entry name" value="PRK05254.1-1"/>
    <property type="match status" value="1"/>
</dbReference>
<dbReference type="InterPro" id="IPR002043">
    <property type="entry name" value="UDG_fam1"/>
</dbReference>
<dbReference type="InterPro" id="IPR018085">
    <property type="entry name" value="Ura-DNA_Glyclase_AS"/>
</dbReference>
<comment type="similarity">
    <text evidence="3 8">Belongs to the uracil-DNA glycosylase (UDG) superfamily. UNG family.</text>
</comment>
<evidence type="ECO:0000313" key="11">
    <source>
        <dbReference type="EMBL" id="GAA5518176.1"/>
    </source>
</evidence>
<dbReference type="InterPro" id="IPR036895">
    <property type="entry name" value="Uracil-DNA_glycosylase-like_sf"/>
</dbReference>
<dbReference type="Pfam" id="PF03167">
    <property type="entry name" value="UDG"/>
    <property type="match status" value="1"/>
</dbReference>
<dbReference type="HAMAP" id="MF_00148">
    <property type="entry name" value="UDG"/>
    <property type="match status" value="1"/>
</dbReference>
<dbReference type="PROSITE" id="PS00130">
    <property type="entry name" value="U_DNA_GLYCOSYLASE"/>
    <property type="match status" value="1"/>
</dbReference>
<evidence type="ECO:0000256" key="8">
    <source>
        <dbReference type="HAMAP-Rule" id="MF_00148"/>
    </source>
</evidence>
<feature type="active site" description="Proton acceptor" evidence="8 9">
    <location>
        <position position="68"/>
    </location>
</feature>
<organism evidence="11 12">
    <name type="scientific">Demequina sediminis</name>
    <dbReference type="NCBI Taxonomy" id="1930058"/>
    <lineage>
        <taxon>Bacteria</taxon>
        <taxon>Bacillati</taxon>
        <taxon>Actinomycetota</taxon>
        <taxon>Actinomycetes</taxon>
        <taxon>Micrococcales</taxon>
        <taxon>Demequinaceae</taxon>
        <taxon>Demequina</taxon>
    </lineage>
</organism>